<accession>A0ABP8PZR3</accession>
<organism evidence="3 4">
    <name type="scientific">Actinoallomurus oryzae</name>
    <dbReference type="NCBI Taxonomy" id="502180"/>
    <lineage>
        <taxon>Bacteria</taxon>
        <taxon>Bacillati</taxon>
        <taxon>Actinomycetota</taxon>
        <taxon>Actinomycetes</taxon>
        <taxon>Streptosporangiales</taxon>
        <taxon>Thermomonosporaceae</taxon>
        <taxon>Actinoallomurus</taxon>
    </lineage>
</organism>
<sequence length="227" mass="23649">MLVRRPCPGSSPFLPTVMTMAGVALFTAALAPDAARATSRPRTSHAQAARAQAARAGTGRAHALRQAVSTVACGGSQTVAYSPGLTTEPQEITIHGTSTLTRCASSADPNITAAWSTFHATGRLSCVSGKYSGTRKVVWNNGRTSTMSFSSVVSVDADRSVAAVKGTVTDGEFRGRKWSAAFTMFASRPRNCATRAGLPTIAGRLLLTVGSTVPVLSTPPLSRPTRR</sequence>
<feature type="region of interest" description="Disordered" evidence="1">
    <location>
        <begin position="36"/>
        <end position="60"/>
    </location>
</feature>
<proteinExistence type="predicted"/>
<keyword evidence="4" id="KW-1185">Reference proteome</keyword>
<comment type="caution">
    <text evidence="3">The sequence shown here is derived from an EMBL/GenBank/DDBJ whole genome shotgun (WGS) entry which is preliminary data.</text>
</comment>
<protein>
    <recommendedName>
        <fullName evidence="5">Ig-like domain-containing protein</fullName>
    </recommendedName>
</protein>
<feature type="chain" id="PRO_5045159024" description="Ig-like domain-containing protein" evidence="2">
    <location>
        <begin position="32"/>
        <end position="227"/>
    </location>
</feature>
<evidence type="ECO:0000256" key="2">
    <source>
        <dbReference type="SAM" id="SignalP"/>
    </source>
</evidence>
<reference evidence="4" key="1">
    <citation type="journal article" date="2019" name="Int. J. Syst. Evol. Microbiol.">
        <title>The Global Catalogue of Microorganisms (GCM) 10K type strain sequencing project: providing services to taxonomists for standard genome sequencing and annotation.</title>
        <authorList>
            <consortium name="The Broad Institute Genomics Platform"/>
            <consortium name="The Broad Institute Genome Sequencing Center for Infectious Disease"/>
            <person name="Wu L."/>
            <person name="Ma J."/>
        </authorList>
    </citation>
    <scope>NUCLEOTIDE SEQUENCE [LARGE SCALE GENOMIC DNA]</scope>
    <source>
        <strain evidence="4">JCM 17933</strain>
    </source>
</reference>
<dbReference type="RefSeq" id="WP_345464134.1">
    <property type="nucleotide sequence ID" value="NZ_BAABHF010000019.1"/>
</dbReference>
<keyword evidence="2" id="KW-0732">Signal</keyword>
<dbReference type="EMBL" id="BAABHF010000019">
    <property type="protein sequence ID" value="GAA4494057.1"/>
    <property type="molecule type" value="Genomic_DNA"/>
</dbReference>
<feature type="signal peptide" evidence="2">
    <location>
        <begin position="1"/>
        <end position="31"/>
    </location>
</feature>
<evidence type="ECO:0000313" key="3">
    <source>
        <dbReference type="EMBL" id="GAA4494057.1"/>
    </source>
</evidence>
<evidence type="ECO:0008006" key="5">
    <source>
        <dbReference type="Google" id="ProtNLM"/>
    </source>
</evidence>
<gene>
    <name evidence="3" type="ORF">GCM10023191_032570</name>
</gene>
<evidence type="ECO:0000313" key="4">
    <source>
        <dbReference type="Proteomes" id="UP001500503"/>
    </source>
</evidence>
<name>A0ABP8PZR3_9ACTN</name>
<dbReference type="Proteomes" id="UP001500503">
    <property type="component" value="Unassembled WGS sequence"/>
</dbReference>
<evidence type="ECO:0000256" key="1">
    <source>
        <dbReference type="SAM" id="MobiDB-lite"/>
    </source>
</evidence>